<reference evidence="5" key="1">
    <citation type="submission" date="2020-10" db="EMBL/GenBank/DDBJ databases">
        <title>Chromosome-scale genome assembly of the Allis shad, Alosa alosa.</title>
        <authorList>
            <person name="Margot Z."/>
            <person name="Christophe K."/>
            <person name="Cabau C."/>
            <person name="Louis A."/>
            <person name="Berthelot C."/>
            <person name="Parey E."/>
            <person name="Roest Crollius H."/>
            <person name="Montfort J."/>
            <person name="Robinson-Rechavi M."/>
            <person name="Bucao C."/>
            <person name="Bouchez O."/>
            <person name="Gislard M."/>
            <person name="Lluch J."/>
            <person name="Milhes M."/>
            <person name="Lampietro C."/>
            <person name="Lopez Roques C."/>
            <person name="Donnadieu C."/>
            <person name="Braasch I."/>
            <person name="Desvignes T."/>
            <person name="Postlethwait J."/>
            <person name="Bobe J."/>
            <person name="Guiguen Y."/>
        </authorList>
    </citation>
    <scope>NUCLEOTIDE SEQUENCE</scope>
    <source>
        <strain evidence="5">M-15738</strain>
        <tissue evidence="5">Blood</tissue>
    </source>
</reference>
<evidence type="ECO:0000259" key="3">
    <source>
        <dbReference type="Pfam" id="PF21035"/>
    </source>
</evidence>
<evidence type="ECO:0000259" key="4">
    <source>
        <dbReference type="Pfam" id="PF21037"/>
    </source>
</evidence>
<evidence type="ECO:0000313" key="6">
    <source>
        <dbReference type="Proteomes" id="UP000823561"/>
    </source>
</evidence>
<proteinExistence type="predicted"/>
<dbReference type="Pfam" id="PF21035">
    <property type="entry name" value="CCDC138_C"/>
    <property type="match status" value="1"/>
</dbReference>
<feature type="compositionally biased region" description="Polar residues" evidence="2">
    <location>
        <begin position="118"/>
        <end position="127"/>
    </location>
</feature>
<comment type="caution">
    <text evidence="5">The sequence shown here is derived from an EMBL/GenBank/DDBJ whole genome shotgun (WGS) entry which is preliminary data.</text>
</comment>
<dbReference type="EMBL" id="JADWDJ010000003">
    <property type="protein sequence ID" value="KAG5283328.1"/>
    <property type="molecule type" value="Genomic_DNA"/>
</dbReference>
<dbReference type="Gene3D" id="1.20.5.340">
    <property type="match status" value="1"/>
</dbReference>
<protein>
    <recommendedName>
        <fullName evidence="7">Coiled-coil domain-containing protein 138</fullName>
    </recommendedName>
</protein>
<feature type="compositionally biased region" description="Basic and acidic residues" evidence="2">
    <location>
        <begin position="128"/>
        <end position="137"/>
    </location>
</feature>
<dbReference type="AlphaFoldDB" id="A0AAV6H7I0"/>
<feature type="domain" description="Coiled-coil" evidence="3">
    <location>
        <begin position="341"/>
        <end position="619"/>
    </location>
</feature>
<dbReference type="InterPro" id="IPR048751">
    <property type="entry name" value="CCDC138_CC"/>
</dbReference>
<gene>
    <name evidence="5" type="ORF">AALO_G00040870</name>
</gene>
<evidence type="ECO:0008006" key="7">
    <source>
        <dbReference type="Google" id="ProtNLM"/>
    </source>
</evidence>
<dbReference type="PANTHER" id="PTHR34523">
    <property type="entry name" value="COILED-COIL DOMAIN-CONTAINING PROTEIN 138"/>
    <property type="match status" value="1"/>
</dbReference>
<feature type="compositionally biased region" description="Polar residues" evidence="2">
    <location>
        <begin position="139"/>
        <end position="151"/>
    </location>
</feature>
<keyword evidence="6" id="KW-1185">Reference proteome</keyword>
<dbReference type="Proteomes" id="UP000823561">
    <property type="component" value="Chromosome 3"/>
</dbReference>
<accession>A0AAV6H7I0</accession>
<name>A0AAV6H7I0_9TELE</name>
<organism evidence="5 6">
    <name type="scientific">Alosa alosa</name>
    <name type="common">allis shad</name>
    <dbReference type="NCBI Taxonomy" id="278164"/>
    <lineage>
        <taxon>Eukaryota</taxon>
        <taxon>Metazoa</taxon>
        <taxon>Chordata</taxon>
        <taxon>Craniata</taxon>
        <taxon>Vertebrata</taxon>
        <taxon>Euteleostomi</taxon>
        <taxon>Actinopterygii</taxon>
        <taxon>Neopterygii</taxon>
        <taxon>Teleostei</taxon>
        <taxon>Clupei</taxon>
        <taxon>Clupeiformes</taxon>
        <taxon>Clupeoidei</taxon>
        <taxon>Clupeidae</taxon>
        <taxon>Alosa</taxon>
    </lineage>
</organism>
<sequence>MNQSSDIDAKVEILKKKYLEKTPLTDAAETTDHKSTHNVAEKVMNTAWKSPTSRCYYREIKSHNTNLQELLKAVTHFPLRLDSERGLDESDDVLNIECTHSMSEPNIQCTETDVTLPSNFRAFSSPSETEHLDEKPKSQRQPSPYSHSSASGLGHVYQELLEIYEKLQVERLNQQQWAAKLLKQEQKLEQRENLLLQHQETLHNVCGVQGEVHGRIRALQQQHQIEFEQLNFALKEKTKESKRLKSSFVTIKDLNESMKKQLTDLGEQKKKLEDQLKKVQARLQNLQRKYDYAVAHKGQGNVCPKIELKPSRPDKADKTVPAVKLAKIPGSSTSGKLLALLLDWVLDSQLFQTVEGDGKSSPFLLDMPPSATSLHERCAKTLPVLTEQLQQATETHSPLQLLLLKVSYWSLRQLDQSSQTPLTSTLRRLGEEMTKGSLDPSVPSKSRPCPLFKTPCLHTRFLSTLIILKTISQVDTLAQALEALLVELRTEEGQALFLHYQALPVVSALLRGGSPGLLASALDILMLMCGESWMQTRFLEACSTEDFFRTASLLLRNPRLELPLLEKVTMLLQRLSAIRKNKRLFEAFSLHLVLQEKYRTVDPLHTFLRINLSSILFNLGMLTRP</sequence>
<evidence type="ECO:0000313" key="5">
    <source>
        <dbReference type="EMBL" id="KAG5283328.1"/>
    </source>
</evidence>
<dbReference type="InterPro" id="IPR038798">
    <property type="entry name" value="CCDC138"/>
</dbReference>
<evidence type="ECO:0000256" key="2">
    <source>
        <dbReference type="SAM" id="MobiDB-lite"/>
    </source>
</evidence>
<evidence type="ECO:0000256" key="1">
    <source>
        <dbReference type="SAM" id="Coils"/>
    </source>
</evidence>
<feature type="region of interest" description="Disordered" evidence="2">
    <location>
        <begin position="118"/>
        <end position="151"/>
    </location>
</feature>
<dbReference type="Pfam" id="PF21037">
    <property type="entry name" value="CCDC138_cc"/>
    <property type="match status" value="1"/>
</dbReference>
<dbReference type="PANTHER" id="PTHR34523:SF1">
    <property type="entry name" value="COILED-COIL DOMAIN-CONTAINING PROTEIN 138"/>
    <property type="match status" value="1"/>
</dbReference>
<dbReference type="InterPro" id="IPR048750">
    <property type="entry name" value="CCDC138_C"/>
</dbReference>
<feature type="domain" description="Coiled-coil-domain-containing protein 138 coiled-coil" evidence="4">
    <location>
        <begin position="239"/>
        <end position="297"/>
    </location>
</feature>
<keyword evidence="1" id="KW-0175">Coiled coil</keyword>
<feature type="coiled-coil region" evidence="1">
    <location>
        <begin position="251"/>
        <end position="289"/>
    </location>
</feature>